<accession>A0A2Z6DWE3</accession>
<dbReference type="GO" id="GO:0003677">
    <property type="term" value="F:DNA binding"/>
    <property type="evidence" value="ECO:0007669"/>
    <property type="project" value="InterPro"/>
</dbReference>
<dbReference type="Gene3D" id="1.10.1660.10">
    <property type="match status" value="1"/>
</dbReference>
<dbReference type="KEGG" id="htl:HPTL_0503"/>
<evidence type="ECO:0000313" key="3">
    <source>
        <dbReference type="Proteomes" id="UP000262004"/>
    </source>
</evidence>
<dbReference type="InterPro" id="IPR009061">
    <property type="entry name" value="DNA-bd_dom_put_sf"/>
</dbReference>
<dbReference type="Proteomes" id="UP000262004">
    <property type="component" value="Chromosome"/>
</dbReference>
<dbReference type="AlphaFoldDB" id="A0A2Z6DWE3"/>
<protein>
    <submittedName>
        <fullName evidence="2">MerR family transcriptional regulator</fullName>
    </submittedName>
</protein>
<dbReference type="PROSITE" id="PS50937">
    <property type="entry name" value="HTH_MERR_2"/>
    <property type="match status" value="1"/>
</dbReference>
<proteinExistence type="predicted"/>
<dbReference type="EMBL" id="AP018558">
    <property type="protein sequence ID" value="BBD76771.1"/>
    <property type="molecule type" value="Genomic_DNA"/>
</dbReference>
<sequence length="138" mass="15824">MTSSNETRNVNPQWSDLPEVPAKPFFTRQEAAELVGVPERLLRQWEREFAVDHPRGRTRRFFRRSEILLLRRIRRLLLGEGRSHDEVRQLLGLSALADEAVSEQLASWCGALAEVEHALAAVVRYLNAVLEKTPTQQP</sequence>
<name>A0A2Z6DWE3_HYDTE</name>
<dbReference type="SUPFAM" id="SSF46955">
    <property type="entry name" value="Putative DNA-binding domain"/>
    <property type="match status" value="1"/>
</dbReference>
<organism evidence="2 3">
    <name type="scientific">Hydrogenophilus thermoluteolus</name>
    <name type="common">Pseudomonas hydrogenothermophila</name>
    <dbReference type="NCBI Taxonomy" id="297"/>
    <lineage>
        <taxon>Bacteria</taxon>
        <taxon>Pseudomonadati</taxon>
        <taxon>Pseudomonadota</taxon>
        <taxon>Hydrogenophilia</taxon>
        <taxon>Hydrogenophilales</taxon>
        <taxon>Hydrogenophilaceae</taxon>
        <taxon>Hydrogenophilus</taxon>
    </lineage>
</organism>
<dbReference type="GO" id="GO:0006355">
    <property type="term" value="P:regulation of DNA-templated transcription"/>
    <property type="evidence" value="ECO:0007669"/>
    <property type="project" value="InterPro"/>
</dbReference>
<dbReference type="OrthoDB" id="9810140at2"/>
<dbReference type="InterPro" id="IPR000551">
    <property type="entry name" value="MerR-type_HTH_dom"/>
</dbReference>
<dbReference type="Pfam" id="PF13411">
    <property type="entry name" value="MerR_1"/>
    <property type="match status" value="1"/>
</dbReference>
<keyword evidence="3" id="KW-1185">Reference proteome</keyword>
<gene>
    <name evidence="2" type="ORF">HPTL_0503</name>
</gene>
<feature type="domain" description="HTH merR-type" evidence="1">
    <location>
        <begin position="30"/>
        <end position="93"/>
    </location>
</feature>
<evidence type="ECO:0000313" key="2">
    <source>
        <dbReference type="EMBL" id="BBD76771.1"/>
    </source>
</evidence>
<evidence type="ECO:0000259" key="1">
    <source>
        <dbReference type="PROSITE" id="PS50937"/>
    </source>
</evidence>
<reference evidence="2 3" key="1">
    <citation type="submission" date="2018-04" db="EMBL/GenBank/DDBJ databases">
        <title>Complete genome sequence of Hydrogenophilus thermoluteolus TH-1.</title>
        <authorList>
            <person name="Arai H."/>
        </authorList>
    </citation>
    <scope>NUCLEOTIDE SEQUENCE [LARGE SCALE GENOMIC DNA]</scope>
    <source>
        <strain evidence="2 3">TH-1</strain>
    </source>
</reference>